<evidence type="ECO:0000256" key="1">
    <source>
        <dbReference type="SAM" id="MobiDB-lite"/>
    </source>
</evidence>
<dbReference type="EMBL" id="MU006567">
    <property type="protein sequence ID" value="KAF2749025.1"/>
    <property type="molecule type" value="Genomic_DNA"/>
</dbReference>
<sequence length="55" mass="6097">MKRHPYGTNVYGPTPQSISVTPIDEAQNTSSPGVVEAMHRQVTAERSKRAMFYSS</sequence>
<dbReference type="AlphaFoldDB" id="A0A6A6VEL7"/>
<gene>
    <name evidence="2" type="ORF">M011DRAFT_475776</name>
</gene>
<evidence type="ECO:0000313" key="2">
    <source>
        <dbReference type="EMBL" id="KAF2749025.1"/>
    </source>
</evidence>
<accession>A0A6A6VEL7</accession>
<reference evidence="2" key="1">
    <citation type="journal article" date="2020" name="Stud. Mycol.">
        <title>101 Dothideomycetes genomes: a test case for predicting lifestyles and emergence of pathogens.</title>
        <authorList>
            <person name="Haridas S."/>
            <person name="Albert R."/>
            <person name="Binder M."/>
            <person name="Bloem J."/>
            <person name="Labutti K."/>
            <person name="Salamov A."/>
            <person name="Andreopoulos B."/>
            <person name="Baker S."/>
            <person name="Barry K."/>
            <person name="Bills G."/>
            <person name="Bluhm B."/>
            <person name="Cannon C."/>
            <person name="Castanera R."/>
            <person name="Culley D."/>
            <person name="Daum C."/>
            <person name="Ezra D."/>
            <person name="Gonzalez J."/>
            <person name="Henrissat B."/>
            <person name="Kuo A."/>
            <person name="Liang C."/>
            <person name="Lipzen A."/>
            <person name="Lutzoni F."/>
            <person name="Magnuson J."/>
            <person name="Mondo S."/>
            <person name="Nolan M."/>
            <person name="Ohm R."/>
            <person name="Pangilinan J."/>
            <person name="Park H.-J."/>
            <person name="Ramirez L."/>
            <person name="Alfaro M."/>
            <person name="Sun H."/>
            <person name="Tritt A."/>
            <person name="Yoshinaga Y."/>
            <person name="Zwiers L.-H."/>
            <person name="Turgeon B."/>
            <person name="Goodwin S."/>
            <person name="Spatafora J."/>
            <person name="Crous P."/>
            <person name="Grigoriev I."/>
        </authorList>
    </citation>
    <scope>NUCLEOTIDE SEQUENCE</scope>
    <source>
        <strain evidence="2">CBS 119925</strain>
    </source>
</reference>
<keyword evidence="3" id="KW-1185">Reference proteome</keyword>
<name>A0A6A6VEL7_9PLEO</name>
<proteinExistence type="predicted"/>
<organism evidence="2 3">
    <name type="scientific">Sporormia fimetaria CBS 119925</name>
    <dbReference type="NCBI Taxonomy" id="1340428"/>
    <lineage>
        <taxon>Eukaryota</taxon>
        <taxon>Fungi</taxon>
        <taxon>Dikarya</taxon>
        <taxon>Ascomycota</taxon>
        <taxon>Pezizomycotina</taxon>
        <taxon>Dothideomycetes</taxon>
        <taxon>Pleosporomycetidae</taxon>
        <taxon>Pleosporales</taxon>
        <taxon>Sporormiaceae</taxon>
        <taxon>Sporormia</taxon>
    </lineage>
</organism>
<feature type="region of interest" description="Disordered" evidence="1">
    <location>
        <begin position="1"/>
        <end position="20"/>
    </location>
</feature>
<protein>
    <submittedName>
        <fullName evidence="2">Uncharacterized protein</fullName>
    </submittedName>
</protein>
<evidence type="ECO:0000313" key="3">
    <source>
        <dbReference type="Proteomes" id="UP000799440"/>
    </source>
</evidence>
<dbReference type="Proteomes" id="UP000799440">
    <property type="component" value="Unassembled WGS sequence"/>
</dbReference>